<evidence type="ECO:0000313" key="2">
    <source>
        <dbReference type="EMBL" id="GLH99993.1"/>
    </source>
</evidence>
<dbReference type="EMBL" id="BSDI01000029">
    <property type="protein sequence ID" value="GLH99993.1"/>
    <property type="molecule type" value="Genomic_DNA"/>
</dbReference>
<proteinExistence type="predicted"/>
<accession>A0ABQ5QZK7</accession>
<feature type="chain" id="PRO_5046105369" evidence="1">
    <location>
        <begin position="27"/>
        <end position="476"/>
    </location>
</feature>
<sequence length="476" mass="51761">MRKGLRGLAVAGLLMGLLVSGSPAKAVAPGVAAATGRHTYLGTIDGADFRVETPQRWNGTLVLFSHGNWPVGFPPPGGIWLSNRPPDRSGTEAWLLDNGYALAASNFKGVTGFAMKDALEDQIALLDWFEANIGQPHRTVATGHSNGAAISALLAERNPHRFAGVATACGEFDPPGTLNSALDMLFAVKALLVPADQQDIELVRSRDPDRGNEVLTNAVRDAVTTPQGRARIALIAALGNIPGAFSAHEPAPRPGTEDWVRKQADWIMGYVFFGGPKERADLERRAGGNPSFNTGIDYRRLLSRSSQTELVRRAYQATPGVDLDADLNRINATPRIAADPAALSYMDRFALPTGRISMPFITVHTVQDGGAVAEHERWYAGQVRQHGDPAKLRQVYVDRGMHCAFSDAEELVILRALFERIDTGRWPNLTPRRLNAAAGEFTDPFHRVLDFGTFEDKIMPPAFTSFAPARFLRPSR</sequence>
<dbReference type="Proteomes" id="UP001144280">
    <property type="component" value="Unassembled WGS sequence"/>
</dbReference>
<keyword evidence="2" id="KW-0378">Hydrolase</keyword>
<dbReference type="SUPFAM" id="SSF53474">
    <property type="entry name" value="alpha/beta-Hydrolases"/>
    <property type="match status" value="1"/>
</dbReference>
<name>A0ABQ5QZK7_9ACTN</name>
<organism evidence="2 3">
    <name type="scientific">Phytohabitans aurantiacus</name>
    <dbReference type="NCBI Taxonomy" id="3016789"/>
    <lineage>
        <taxon>Bacteria</taxon>
        <taxon>Bacillati</taxon>
        <taxon>Actinomycetota</taxon>
        <taxon>Actinomycetes</taxon>
        <taxon>Micromonosporales</taxon>
        <taxon>Micromonosporaceae</taxon>
    </lineage>
</organism>
<gene>
    <name evidence="2" type="ORF">Pa4123_52690</name>
</gene>
<dbReference type="GO" id="GO:0016787">
    <property type="term" value="F:hydrolase activity"/>
    <property type="evidence" value="ECO:0007669"/>
    <property type="project" value="UniProtKB-KW"/>
</dbReference>
<evidence type="ECO:0000256" key="1">
    <source>
        <dbReference type="SAM" id="SignalP"/>
    </source>
</evidence>
<protein>
    <submittedName>
        <fullName evidence="2">Alpha/beta hydrolase</fullName>
    </submittedName>
</protein>
<keyword evidence="1" id="KW-0732">Signal</keyword>
<comment type="caution">
    <text evidence="2">The sequence shown here is derived from an EMBL/GenBank/DDBJ whole genome shotgun (WGS) entry which is preliminary data.</text>
</comment>
<dbReference type="RefSeq" id="WP_281900028.1">
    <property type="nucleotide sequence ID" value="NZ_BSDI01000029.1"/>
</dbReference>
<reference evidence="2" key="1">
    <citation type="submission" date="2022-12" db="EMBL/GenBank/DDBJ databases">
        <title>New Phytohabitans aurantiacus sp. RD004123 nov., an actinomycete isolated from soil.</title>
        <authorList>
            <person name="Triningsih D.W."/>
            <person name="Harunari E."/>
            <person name="Igarashi Y."/>
        </authorList>
    </citation>
    <scope>NUCLEOTIDE SEQUENCE</scope>
    <source>
        <strain evidence="2">RD004123</strain>
    </source>
</reference>
<dbReference type="InterPro" id="IPR029058">
    <property type="entry name" value="AB_hydrolase_fold"/>
</dbReference>
<evidence type="ECO:0000313" key="3">
    <source>
        <dbReference type="Proteomes" id="UP001144280"/>
    </source>
</evidence>
<feature type="signal peptide" evidence="1">
    <location>
        <begin position="1"/>
        <end position="26"/>
    </location>
</feature>
<keyword evidence="3" id="KW-1185">Reference proteome</keyword>
<dbReference type="Gene3D" id="3.40.50.1820">
    <property type="entry name" value="alpha/beta hydrolase"/>
    <property type="match status" value="1"/>
</dbReference>